<feature type="compositionally biased region" description="Basic and acidic residues" evidence="1">
    <location>
        <begin position="9"/>
        <end position="30"/>
    </location>
</feature>
<organism evidence="2">
    <name type="scientific">uncultured Desulfobacterium sp</name>
    <dbReference type="NCBI Taxonomy" id="201089"/>
    <lineage>
        <taxon>Bacteria</taxon>
        <taxon>Pseudomonadati</taxon>
        <taxon>Thermodesulfobacteriota</taxon>
        <taxon>Desulfobacteria</taxon>
        <taxon>Desulfobacterales</taxon>
        <taxon>Desulfobacteriaceae</taxon>
        <taxon>Desulfobacterium</taxon>
        <taxon>environmental samples</taxon>
    </lineage>
</organism>
<proteinExistence type="predicted"/>
<feature type="region of interest" description="Disordered" evidence="1">
    <location>
        <begin position="1"/>
        <end position="33"/>
    </location>
</feature>
<dbReference type="AlphaFoldDB" id="A0A445MXX9"/>
<evidence type="ECO:0000256" key="1">
    <source>
        <dbReference type="SAM" id="MobiDB-lite"/>
    </source>
</evidence>
<reference evidence="2" key="1">
    <citation type="submission" date="2018-01" db="EMBL/GenBank/DDBJ databases">
        <authorList>
            <person name="Regsiter A."/>
            <person name="William W."/>
        </authorList>
    </citation>
    <scope>NUCLEOTIDE SEQUENCE</scope>
    <source>
        <strain evidence="2">TRIP AH-1</strain>
    </source>
</reference>
<accession>A0A445MXX9</accession>
<dbReference type="EMBL" id="OJIN01000146">
    <property type="protein sequence ID" value="SPD74384.1"/>
    <property type="molecule type" value="Genomic_DNA"/>
</dbReference>
<gene>
    <name evidence="2" type="ORF">PITCH_A230071</name>
</gene>
<sequence>MDESGDSVQKPHADVFRRWDAQDGPRRQVQGEENVVVVADDPPEIGLSQIAMGEQIDPVPLDHRVKPVVGARLVLGRKTRAQKIPVARCVENGCRVSGSPSDHPRTSE</sequence>
<evidence type="ECO:0000313" key="2">
    <source>
        <dbReference type="EMBL" id="SPD74384.1"/>
    </source>
</evidence>
<name>A0A445MXX9_9BACT</name>
<protein>
    <submittedName>
        <fullName evidence="2">Uncharacterized protein</fullName>
    </submittedName>
</protein>